<protein>
    <recommendedName>
        <fullName evidence="3">Enoyl reductase (ER) domain-containing protein</fullName>
    </recommendedName>
</protein>
<dbReference type="SUPFAM" id="SSF50129">
    <property type="entry name" value="GroES-like"/>
    <property type="match status" value="1"/>
</dbReference>
<dbReference type="VEuPathDB" id="FungiDB:FOIG_05635"/>
<dbReference type="SUPFAM" id="SSF51735">
    <property type="entry name" value="NAD(P)-binding Rossmann-fold domains"/>
    <property type="match status" value="1"/>
</dbReference>
<reference evidence="4 5" key="1">
    <citation type="journal article" date="2018" name="Sci. Rep.">
        <title>Characterisation of pathogen-specific regions and novel effector candidates in Fusarium oxysporum f. sp. cepae.</title>
        <authorList>
            <person name="Armitage A.D."/>
            <person name="Taylor A."/>
            <person name="Sobczyk M.K."/>
            <person name="Baxter L."/>
            <person name="Greenfield B.P."/>
            <person name="Bates H.J."/>
            <person name="Wilson F."/>
            <person name="Jackson A.C."/>
            <person name="Ott S."/>
            <person name="Harrison R.J."/>
            <person name="Clarkson J.P."/>
        </authorList>
    </citation>
    <scope>NUCLEOTIDE SEQUENCE [LARGE SCALE GENOMIC DNA]</scope>
    <source>
        <strain evidence="4 5">Fo_A28</strain>
    </source>
</reference>
<accession>A0A420REP9</accession>
<dbReference type="InterPro" id="IPR047122">
    <property type="entry name" value="Trans-enoyl_RdTase-like"/>
</dbReference>
<organism evidence="4 5">
    <name type="scientific">Fusarium oxysporum</name>
    <name type="common">Fusarium vascular wilt</name>
    <dbReference type="NCBI Taxonomy" id="5507"/>
    <lineage>
        <taxon>Eukaryota</taxon>
        <taxon>Fungi</taxon>
        <taxon>Dikarya</taxon>
        <taxon>Ascomycota</taxon>
        <taxon>Pezizomycotina</taxon>
        <taxon>Sordariomycetes</taxon>
        <taxon>Hypocreomycetidae</taxon>
        <taxon>Hypocreales</taxon>
        <taxon>Nectriaceae</taxon>
        <taxon>Fusarium</taxon>
        <taxon>Fusarium oxysporum species complex</taxon>
    </lineage>
</organism>
<dbReference type="InterPro" id="IPR036291">
    <property type="entry name" value="NAD(P)-bd_dom_sf"/>
</dbReference>
<dbReference type="InterPro" id="IPR013154">
    <property type="entry name" value="ADH-like_N"/>
</dbReference>
<evidence type="ECO:0000313" key="4">
    <source>
        <dbReference type="EMBL" id="RKL15516.1"/>
    </source>
</evidence>
<dbReference type="AlphaFoldDB" id="A0A420REP9"/>
<dbReference type="Gene3D" id="3.40.50.720">
    <property type="entry name" value="NAD(P)-binding Rossmann-like Domain"/>
    <property type="match status" value="1"/>
</dbReference>
<dbReference type="VEuPathDB" id="FungiDB:FOMG_04890"/>
<dbReference type="PANTHER" id="PTHR45348:SF2">
    <property type="entry name" value="ZINC-TYPE ALCOHOL DEHYDROGENASE-LIKE PROTEIN C2E1P3.01"/>
    <property type="match status" value="1"/>
</dbReference>
<dbReference type="VEuPathDB" id="FungiDB:FOXG_02168"/>
<comment type="caution">
    <text evidence="4">The sequence shown here is derived from an EMBL/GenBank/DDBJ whole genome shotgun (WGS) entry which is preliminary data.</text>
</comment>
<dbReference type="EMBL" id="MRCY01000021">
    <property type="protein sequence ID" value="RKL15516.1"/>
    <property type="molecule type" value="Genomic_DNA"/>
</dbReference>
<keyword evidence="2" id="KW-0560">Oxidoreductase</keyword>
<comment type="similarity">
    <text evidence="1">Belongs to the zinc-containing alcohol dehydrogenase family.</text>
</comment>
<evidence type="ECO:0000256" key="1">
    <source>
        <dbReference type="ARBA" id="ARBA00008072"/>
    </source>
</evidence>
<dbReference type="VEuPathDB" id="FungiDB:FOZG_05061"/>
<dbReference type="SMART" id="SM00829">
    <property type="entry name" value="PKS_ER"/>
    <property type="match status" value="1"/>
</dbReference>
<dbReference type="Proteomes" id="UP000285860">
    <property type="component" value="Unassembled WGS sequence"/>
</dbReference>
<dbReference type="VEuPathDB" id="FungiDB:FOC1_g10013590"/>
<dbReference type="InterPro" id="IPR020843">
    <property type="entry name" value="ER"/>
</dbReference>
<evidence type="ECO:0000313" key="5">
    <source>
        <dbReference type="Proteomes" id="UP000285860"/>
    </source>
</evidence>
<gene>
    <name evidence="4" type="ORF">BFJ68_g5723</name>
</gene>
<dbReference type="VEuPathDB" id="FungiDB:HZS61_010067"/>
<dbReference type="VEuPathDB" id="FungiDB:FOC4_g10010512"/>
<dbReference type="Gene3D" id="3.90.180.10">
    <property type="entry name" value="Medium-chain alcohol dehydrogenases, catalytic domain"/>
    <property type="match status" value="1"/>
</dbReference>
<dbReference type="Pfam" id="PF00107">
    <property type="entry name" value="ADH_zinc_N"/>
    <property type="match status" value="1"/>
</dbReference>
<evidence type="ECO:0000256" key="2">
    <source>
        <dbReference type="ARBA" id="ARBA00023002"/>
    </source>
</evidence>
<proteinExistence type="inferred from homology"/>
<sequence length="333" mass="36123">MVLSTMNALVVEVPENGSKPELIKKRISPPMLEPHEALVKVATAFDLNLFGNGAVLGCDFAGKVERLGKEVSKIAEGDTIAGLLWGGEVKGLGAFSEYTKAHESICFRVPKNVSLREAATVPLASLTAWLAFFSKDSLNIDRTQSDTVVLIWGGSSSVGQYAIQIAAIFGFKIVTTCSPHSFDLVRSLGASHVFDYNDSDVVKSIKDTAPGLRYVFDTIGNKMSSTTASQAIDETGGTLTTVRPDKSLTENVTKQTKVTPVLVWTAFNRVIQYKKAQFPLGAEFNEKLPVWIEEGKIKPNKPKVIPGGLDAVAQGFQEYRDGKISGYKVVYEL</sequence>
<feature type="domain" description="Enoyl reductase (ER)" evidence="3">
    <location>
        <begin position="17"/>
        <end position="330"/>
    </location>
</feature>
<dbReference type="PANTHER" id="PTHR45348">
    <property type="entry name" value="HYPOTHETICAL OXIDOREDUCTASE (EUROFUNG)"/>
    <property type="match status" value="1"/>
</dbReference>
<dbReference type="GO" id="GO:0016651">
    <property type="term" value="F:oxidoreductase activity, acting on NAD(P)H"/>
    <property type="evidence" value="ECO:0007669"/>
    <property type="project" value="InterPro"/>
</dbReference>
<dbReference type="InterPro" id="IPR013149">
    <property type="entry name" value="ADH-like_C"/>
</dbReference>
<dbReference type="CDD" id="cd08249">
    <property type="entry name" value="enoyl_reductase_like"/>
    <property type="match status" value="1"/>
</dbReference>
<dbReference type="InterPro" id="IPR011032">
    <property type="entry name" value="GroES-like_sf"/>
</dbReference>
<evidence type="ECO:0000259" key="3">
    <source>
        <dbReference type="SMART" id="SM00829"/>
    </source>
</evidence>
<dbReference type="Pfam" id="PF08240">
    <property type="entry name" value="ADH_N"/>
    <property type="match status" value="1"/>
</dbReference>
<name>A0A420REP9_FUSOX</name>